<dbReference type="EMBL" id="LVYU01000079">
    <property type="protein sequence ID" value="KZB01525.1"/>
    <property type="molecule type" value="Genomic_DNA"/>
</dbReference>
<accession>A0A154ILP9</accession>
<name>A0A154ILP9_RHILE</name>
<proteinExistence type="predicted"/>
<evidence type="ECO:0000313" key="1">
    <source>
        <dbReference type="EMBL" id="KZB01525.1"/>
    </source>
</evidence>
<organism evidence="1">
    <name type="scientific">Rhizobium leguminosarum</name>
    <dbReference type="NCBI Taxonomy" id="384"/>
    <lineage>
        <taxon>Bacteria</taxon>
        <taxon>Pseudomonadati</taxon>
        <taxon>Pseudomonadota</taxon>
        <taxon>Alphaproteobacteria</taxon>
        <taxon>Hyphomicrobiales</taxon>
        <taxon>Rhizobiaceae</taxon>
        <taxon>Rhizobium/Agrobacterium group</taxon>
        <taxon>Rhizobium</taxon>
    </lineage>
</organism>
<comment type="caution">
    <text evidence="1">The sequence shown here is derived from an EMBL/GenBank/DDBJ whole genome shotgun (WGS) entry which is preliminary data.</text>
</comment>
<sequence>MRRAKAKQTTKNGCTVLTIERSVVPIPQVGFYSETFTLRSSRKMLMELVPTKSDCLSQFATEMLVHAPTSIRSLTDIKRIGATMKIPPDHDID</sequence>
<dbReference type="AlphaFoldDB" id="A0A154ILP9"/>
<protein>
    <submittedName>
        <fullName evidence="1">Uncharacterized protein</fullName>
    </submittedName>
</protein>
<gene>
    <name evidence="1" type="ORF">A4A59_01195</name>
</gene>
<reference evidence="1" key="1">
    <citation type="submission" date="2016-03" db="EMBL/GenBank/DDBJ databases">
        <title>Microsymbionts genomes from the relict species Vavilovia formosa.</title>
        <authorList>
            <person name="Chirak E."/>
            <person name="Kimeklis A."/>
            <person name="Kopat V."/>
            <person name="Andronov E."/>
        </authorList>
    </citation>
    <scope>NUCLEOTIDE SEQUENCE [LARGE SCALE GENOMIC DNA]</scope>
    <source>
        <strain evidence="1">Vaf12</strain>
    </source>
</reference>